<accession>A0A9Q1KPF7</accession>
<dbReference type="EMBL" id="JAKOGI010000053">
    <property type="protein sequence ID" value="KAJ8446493.1"/>
    <property type="molecule type" value="Genomic_DNA"/>
</dbReference>
<evidence type="ECO:0000313" key="1">
    <source>
        <dbReference type="EMBL" id="KAJ8446493.1"/>
    </source>
</evidence>
<evidence type="ECO:0000313" key="2">
    <source>
        <dbReference type="Proteomes" id="UP001153076"/>
    </source>
</evidence>
<keyword evidence="2" id="KW-1185">Reference proteome</keyword>
<sequence length="208" mass="23831">MSFAPGMSSIPRVISKMKSIQLDNDEGRGDIDEFEQEKCKEVEYQVVEEIRSSPRSFSQTKEGRRHIRICKRQAQLEATTDYEPSIYDKKAARLEELPLVTERGSSFMFQVMELIKASTEIDCFLSFKSEALAWCYITNRVNEVGLGEIGGESGGEFIHRMMELCMKNPKHLMNLLIDRCSLKDETTRTSGYVFIYISQGSLVSRWKG</sequence>
<protein>
    <submittedName>
        <fullName evidence="1">Uncharacterized protein</fullName>
    </submittedName>
</protein>
<dbReference type="AlphaFoldDB" id="A0A9Q1KPF7"/>
<gene>
    <name evidence="1" type="ORF">Cgig2_027455</name>
</gene>
<name>A0A9Q1KPF7_9CARY</name>
<comment type="caution">
    <text evidence="1">The sequence shown here is derived from an EMBL/GenBank/DDBJ whole genome shotgun (WGS) entry which is preliminary data.</text>
</comment>
<organism evidence="1 2">
    <name type="scientific">Carnegiea gigantea</name>
    <dbReference type="NCBI Taxonomy" id="171969"/>
    <lineage>
        <taxon>Eukaryota</taxon>
        <taxon>Viridiplantae</taxon>
        <taxon>Streptophyta</taxon>
        <taxon>Embryophyta</taxon>
        <taxon>Tracheophyta</taxon>
        <taxon>Spermatophyta</taxon>
        <taxon>Magnoliopsida</taxon>
        <taxon>eudicotyledons</taxon>
        <taxon>Gunneridae</taxon>
        <taxon>Pentapetalae</taxon>
        <taxon>Caryophyllales</taxon>
        <taxon>Cactineae</taxon>
        <taxon>Cactaceae</taxon>
        <taxon>Cactoideae</taxon>
        <taxon>Echinocereeae</taxon>
        <taxon>Carnegiea</taxon>
    </lineage>
</organism>
<reference evidence="1" key="1">
    <citation type="submission" date="2022-04" db="EMBL/GenBank/DDBJ databases">
        <title>Carnegiea gigantea Genome sequencing and assembly v2.</title>
        <authorList>
            <person name="Copetti D."/>
            <person name="Sanderson M.J."/>
            <person name="Burquez A."/>
            <person name="Wojciechowski M.F."/>
        </authorList>
    </citation>
    <scope>NUCLEOTIDE SEQUENCE</scope>
    <source>
        <strain evidence="1">SGP5-SGP5p</strain>
        <tissue evidence="1">Aerial part</tissue>
    </source>
</reference>
<proteinExistence type="predicted"/>
<dbReference type="Proteomes" id="UP001153076">
    <property type="component" value="Unassembled WGS sequence"/>
</dbReference>